<dbReference type="PIRSF" id="PIRSF037677">
    <property type="entry name" value="DNA_mis_repair_Msh6"/>
    <property type="match status" value="1"/>
</dbReference>
<dbReference type="Gene3D" id="3.30.420.110">
    <property type="entry name" value="MutS, connector domain"/>
    <property type="match status" value="1"/>
</dbReference>
<evidence type="ECO:0000259" key="11">
    <source>
        <dbReference type="PROSITE" id="PS00486"/>
    </source>
</evidence>
<protein>
    <recommendedName>
        <fullName evidence="2 9">DNA mismatch repair protein MutS</fullName>
    </recommendedName>
</protein>
<accession>A0A379C6C1</accession>
<name>A0A379C6C1_9FIRM</name>
<reference evidence="12 13" key="1">
    <citation type="submission" date="2018-06" db="EMBL/GenBank/DDBJ databases">
        <authorList>
            <consortium name="Pathogen Informatics"/>
            <person name="Doyle S."/>
        </authorList>
    </citation>
    <scope>NUCLEOTIDE SEQUENCE [LARGE SCALE GENOMIC DNA]</scope>
    <source>
        <strain evidence="12 13">NCTC13149</strain>
    </source>
</reference>
<dbReference type="SUPFAM" id="SSF55271">
    <property type="entry name" value="DNA repair protein MutS, domain I"/>
    <property type="match status" value="1"/>
</dbReference>
<dbReference type="NCBIfam" id="TIGR01070">
    <property type="entry name" value="mutS1"/>
    <property type="match status" value="1"/>
</dbReference>
<dbReference type="InterPro" id="IPR017261">
    <property type="entry name" value="DNA_mismatch_repair_MutS/MSH"/>
</dbReference>
<dbReference type="Pfam" id="PF05190">
    <property type="entry name" value="MutS_IV"/>
    <property type="match status" value="1"/>
</dbReference>
<dbReference type="InterPro" id="IPR005748">
    <property type="entry name" value="DNA_mismatch_repair_MutS"/>
</dbReference>
<dbReference type="Pfam" id="PF01624">
    <property type="entry name" value="MutS_I"/>
    <property type="match status" value="1"/>
</dbReference>
<dbReference type="GO" id="GO:0005829">
    <property type="term" value="C:cytosol"/>
    <property type="evidence" value="ECO:0007669"/>
    <property type="project" value="TreeGrafter"/>
</dbReference>
<evidence type="ECO:0000256" key="3">
    <source>
        <dbReference type="ARBA" id="ARBA00022741"/>
    </source>
</evidence>
<evidence type="ECO:0000256" key="2">
    <source>
        <dbReference type="ARBA" id="ARBA00021982"/>
    </source>
</evidence>
<feature type="domain" description="DNA mismatch repair proteins mutS family" evidence="11">
    <location>
        <begin position="687"/>
        <end position="703"/>
    </location>
</feature>
<dbReference type="FunFam" id="3.40.50.300:FF:000870">
    <property type="entry name" value="MutS protein homolog 4"/>
    <property type="match status" value="1"/>
</dbReference>
<dbReference type="InterPro" id="IPR007860">
    <property type="entry name" value="DNA_mmatch_repair_MutS_con_dom"/>
</dbReference>
<dbReference type="InterPro" id="IPR007861">
    <property type="entry name" value="DNA_mismatch_repair_MutS_clamp"/>
</dbReference>
<dbReference type="InterPro" id="IPR027417">
    <property type="entry name" value="P-loop_NTPase"/>
</dbReference>
<dbReference type="SUPFAM" id="SSF48334">
    <property type="entry name" value="DNA repair protein MutS, domain III"/>
    <property type="match status" value="1"/>
</dbReference>
<dbReference type="InterPro" id="IPR007695">
    <property type="entry name" value="DNA_mismatch_repair_MutS-lik_N"/>
</dbReference>
<dbReference type="SMART" id="SM00534">
    <property type="entry name" value="MUTSac"/>
    <property type="match status" value="1"/>
</dbReference>
<dbReference type="EMBL" id="UGSZ01000001">
    <property type="protein sequence ID" value="SUB57147.1"/>
    <property type="molecule type" value="Genomic_DNA"/>
</dbReference>
<dbReference type="InterPro" id="IPR045076">
    <property type="entry name" value="MutS"/>
</dbReference>
<dbReference type="SUPFAM" id="SSF52540">
    <property type="entry name" value="P-loop containing nucleoside triphosphate hydrolases"/>
    <property type="match status" value="1"/>
</dbReference>
<dbReference type="InterPro" id="IPR000432">
    <property type="entry name" value="DNA_mismatch_repair_MutS_C"/>
</dbReference>
<dbReference type="GO" id="GO:0140664">
    <property type="term" value="F:ATP-dependent DNA damage sensor activity"/>
    <property type="evidence" value="ECO:0007669"/>
    <property type="project" value="InterPro"/>
</dbReference>
<keyword evidence="7 9" id="KW-0234">DNA repair</keyword>
<comment type="similarity">
    <text evidence="1 9 10">Belongs to the DNA mismatch repair MutS family.</text>
</comment>
<evidence type="ECO:0000256" key="7">
    <source>
        <dbReference type="ARBA" id="ARBA00023204"/>
    </source>
</evidence>
<dbReference type="SUPFAM" id="SSF53150">
    <property type="entry name" value="DNA repair protein MutS, domain II"/>
    <property type="match status" value="1"/>
</dbReference>
<dbReference type="Pfam" id="PF05192">
    <property type="entry name" value="MutS_III"/>
    <property type="match status" value="1"/>
</dbReference>
<keyword evidence="3 9" id="KW-0547">Nucleotide-binding</keyword>
<organism evidence="12 13">
    <name type="scientific">Peptoniphilus lacrimalis</name>
    <dbReference type="NCBI Taxonomy" id="33031"/>
    <lineage>
        <taxon>Bacteria</taxon>
        <taxon>Bacillati</taxon>
        <taxon>Bacillota</taxon>
        <taxon>Tissierellia</taxon>
        <taxon>Tissierellales</taxon>
        <taxon>Peptoniphilaceae</taxon>
        <taxon>Peptoniphilus</taxon>
    </lineage>
</organism>
<dbReference type="InterPro" id="IPR007696">
    <property type="entry name" value="DNA_mismatch_repair_MutS_core"/>
</dbReference>
<dbReference type="HAMAP" id="MF_00096">
    <property type="entry name" value="MutS"/>
    <property type="match status" value="1"/>
</dbReference>
<dbReference type="Gene3D" id="3.40.1170.10">
    <property type="entry name" value="DNA repair protein MutS, domain I"/>
    <property type="match status" value="1"/>
</dbReference>
<dbReference type="GO" id="GO:0005524">
    <property type="term" value="F:ATP binding"/>
    <property type="evidence" value="ECO:0007669"/>
    <property type="project" value="UniProtKB-UniRule"/>
</dbReference>
<evidence type="ECO:0000313" key="12">
    <source>
        <dbReference type="EMBL" id="SUB57147.1"/>
    </source>
</evidence>
<dbReference type="Proteomes" id="UP000255517">
    <property type="component" value="Unassembled WGS sequence"/>
</dbReference>
<evidence type="ECO:0000313" key="13">
    <source>
        <dbReference type="Proteomes" id="UP000255517"/>
    </source>
</evidence>
<gene>
    <name evidence="9 12" type="primary">mutS</name>
    <name evidence="12" type="ORF">NCTC13149_00963</name>
</gene>
<dbReference type="InterPro" id="IPR036187">
    <property type="entry name" value="DNA_mismatch_repair_MutS_sf"/>
</dbReference>
<dbReference type="FunFam" id="3.40.1170.10:FF:000001">
    <property type="entry name" value="DNA mismatch repair protein MutS"/>
    <property type="match status" value="1"/>
</dbReference>
<dbReference type="InterPro" id="IPR016151">
    <property type="entry name" value="DNA_mismatch_repair_MutS_N"/>
</dbReference>
<evidence type="ECO:0000256" key="1">
    <source>
        <dbReference type="ARBA" id="ARBA00006271"/>
    </source>
</evidence>
<sequence length="857" mass="99068">MLQYLETKKKHPDSILFFRLGDFFEMFFDDAILASKELEIALTKRDAGFAQKAPMCGIPYHVAHTYISKLINKGYKVTICDQVEDPKLAKGLVKRQVTKIITPGTFTDSDFLKSDENNYLMAVYLKKYDMYIAYTDFSTGELYYTYRTFLDEESLFSSVRDEIYRIMPSEILVNEDITKTLNKFLANNFFITNYKNYDIVNIDIGKLVCENLTDLGQKNFNEKKLSDNTAIKILLDYLFKTQKIHLNHINNFNYYDYYKNLVLDENSKRTLELLRGLNTNNKKGSLLEILDKCKTSMGSRLLKKWLSSPLTNIDRIEDRLNHIEDFNSDLLVTEDIKDRLKNIYDIERLSLKISNKTLNPKEINSIKETINLSFEIKKLLGKNNNNLKNLSVKIENLDFISEKIDQIIIDDPPSIIEDERVIKKGYSLELDELFSAKEEGRDWILNFEKKEKEKTGIKNLRIKYNKILGYFIEVTKSNISQIPSDYIRKQTLVGSERYFSVELKEMESKLLVSKEEALRLQSKILSELKNFLLENIIKFQNLSKIISAIDVLVSLSEVSRRNNYKRPLLNKEGLIDIKKGRHPIVEENYKDELFVPNDTYLDLDKNLIHIITGPNMAGKSTYMRQVALITIMAHIGSFVPCEYANISVLDKIFTRIGASDNLAMGQSTFMVEMKEVANIIDNASKNSLLILDEVGRGTSTYDGLSIAYSILEYIATNLKAKTLFATHYHELCSLEEKYPSISNLSIAVKKEEEDIIFLRKIINGPSNHSYGIDVAKLAGIDDFIIKRAWDILNSLENNKSKNKLNKNFKIDNFEQKSIFDIKKDKFIEKVKNIDINNLSPMDAFKILNEIIEKSKEI</sequence>
<dbReference type="Gene3D" id="3.40.50.300">
    <property type="entry name" value="P-loop containing nucleotide triphosphate hydrolases"/>
    <property type="match status" value="1"/>
</dbReference>
<dbReference type="PROSITE" id="PS00486">
    <property type="entry name" value="DNA_MISMATCH_REPAIR_2"/>
    <property type="match status" value="1"/>
</dbReference>
<evidence type="ECO:0000256" key="6">
    <source>
        <dbReference type="ARBA" id="ARBA00023125"/>
    </source>
</evidence>
<dbReference type="InterPro" id="IPR036678">
    <property type="entry name" value="MutS_con_dom_sf"/>
</dbReference>
<proteinExistence type="inferred from homology"/>
<evidence type="ECO:0000256" key="5">
    <source>
        <dbReference type="ARBA" id="ARBA00022840"/>
    </source>
</evidence>
<dbReference type="GO" id="GO:0030983">
    <property type="term" value="F:mismatched DNA binding"/>
    <property type="evidence" value="ECO:0007669"/>
    <property type="project" value="InterPro"/>
</dbReference>
<dbReference type="GO" id="GO:0003684">
    <property type="term" value="F:damaged DNA binding"/>
    <property type="evidence" value="ECO:0007669"/>
    <property type="project" value="UniProtKB-UniRule"/>
</dbReference>
<evidence type="ECO:0000256" key="4">
    <source>
        <dbReference type="ARBA" id="ARBA00022763"/>
    </source>
</evidence>
<evidence type="ECO:0000256" key="8">
    <source>
        <dbReference type="ARBA" id="ARBA00024647"/>
    </source>
</evidence>
<keyword evidence="4 9" id="KW-0227">DNA damage</keyword>
<dbReference type="PANTHER" id="PTHR11361">
    <property type="entry name" value="DNA MISMATCH REPAIR PROTEIN MUTS FAMILY MEMBER"/>
    <property type="match status" value="1"/>
</dbReference>
<dbReference type="Pfam" id="PF05188">
    <property type="entry name" value="MutS_II"/>
    <property type="match status" value="1"/>
</dbReference>
<evidence type="ECO:0000256" key="9">
    <source>
        <dbReference type="HAMAP-Rule" id="MF_00096"/>
    </source>
</evidence>
<dbReference type="AlphaFoldDB" id="A0A379C6C1"/>
<dbReference type="Gene3D" id="1.10.1420.10">
    <property type="match status" value="2"/>
</dbReference>
<keyword evidence="5 9" id="KW-0067">ATP-binding</keyword>
<comment type="function">
    <text evidence="8 9">This protein is involved in the repair of mismatches in DNA. It is possible that it carries out the mismatch recognition step. This protein has a weak ATPase activity.</text>
</comment>
<dbReference type="Pfam" id="PF00488">
    <property type="entry name" value="MutS_V"/>
    <property type="match status" value="1"/>
</dbReference>
<dbReference type="GO" id="GO:0006298">
    <property type="term" value="P:mismatch repair"/>
    <property type="evidence" value="ECO:0007669"/>
    <property type="project" value="UniProtKB-UniRule"/>
</dbReference>
<dbReference type="SMART" id="SM00533">
    <property type="entry name" value="MUTSd"/>
    <property type="match status" value="1"/>
</dbReference>
<dbReference type="PANTHER" id="PTHR11361:SF34">
    <property type="entry name" value="DNA MISMATCH REPAIR PROTEIN MSH1, MITOCHONDRIAL"/>
    <property type="match status" value="1"/>
</dbReference>
<evidence type="ECO:0000256" key="10">
    <source>
        <dbReference type="RuleBase" id="RU003756"/>
    </source>
</evidence>
<dbReference type="NCBIfam" id="NF003810">
    <property type="entry name" value="PRK05399.1"/>
    <property type="match status" value="1"/>
</dbReference>
<dbReference type="CDD" id="cd03284">
    <property type="entry name" value="ABC_MutS1"/>
    <property type="match status" value="1"/>
</dbReference>
<feature type="binding site" evidence="9">
    <location>
        <begin position="613"/>
        <end position="620"/>
    </location>
    <ligand>
        <name>ATP</name>
        <dbReference type="ChEBI" id="CHEBI:30616"/>
    </ligand>
</feature>
<dbReference type="STRING" id="1122949.GCA_000378725_00705"/>
<keyword evidence="6 9" id="KW-0238">DNA-binding</keyword>